<keyword evidence="2" id="KW-1185">Reference proteome</keyword>
<dbReference type="Proteomes" id="UP000755654">
    <property type="component" value="Unassembled WGS sequence"/>
</dbReference>
<sequence length="68" mass="7629">MTMKNIAEAKDPDLRASVAAMQRAALIARYTAIQTNTDLVIMKNGQLLRVSPEELRQNMQKDCPPQND</sequence>
<dbReference type="EMBL" id="JAAOMP010000004">
    <property type="protein sequence ID" value="MBU2758623.1"/>
    <property type="molecule type" value="Genomic_DNA"/>
</dbReference>
<protein>
    <submittedName>
        <fullName evidence="1">Uncharacterized protein</fullName>
    </submittedName>
</protein>
<dbReference type="RefSeq" id="WP_215882434.1">
    <property type="nucleotide sequence ID" value="NZ_JAAOMP010000004.1"/>
</dbReference>
<gene>
    <name evidence="1" type="ORF">HAP95_00065</name>
</gene>
<proteinExistence type="predicted"/>
<comment type="caution">
    <text evidence="1">The sequence shown here is derived from an EMBL/GenBank/DDBJ whole genome shotgun (WGS) entry which is preliminary data.</text>
</comment>
<accession>A0ABS5ZUB1</accession>
<reference evidence="1 2" key="1">
    <citation type="journal article" date="2021" name="ISME J.">
        <title>Genomic evolution of the class Acidithiobacillia: deep-branching Proteobacteria living in extreme acidic conditions.</title>
        <authorList>
            <person name="Moya-Beltran A."/>
            <person name="Beard S."/>
            <person name="Rojas-Villalobos C."/>
            <person name="Issotta F."/>
            <person name="Gallardo Y."/>
            <person name="Ulloa R."/>
            <person name="Giaveno A."/>
            <person name="Degli Esposti M."/>
            <person name="Johnson D.B."/>
            <person name="Quatrini R."/>
        </authorList>
    </citation>
    <scope>NUCLEOTIDE SEQUENCE [LARGE SCALE GENOMIC DNA]</scope>
    <source>
        <strain evidence="1 2">RW2</strain>
    </source>
</reference>
<evidence type="ECO:0000313" key="2">
    <source>
        <dbReference type="Proteomes" id="UP000755654"/>
    </source>
</evidence>
<evidence type="ECO:0000313" key="1">
    <source>
        <dbReference type="EMBL" id="MBU2758623.1"/>
    </source>
</evidence>
<name>A0ABS5ZUB1_9PROT</name>
<organism evidence="1 2">
    <name type="scientific">Acidithiobacillus sulfurivorans</name>
    <dbReference type="NCBI Taxonomy" id="1958756"/>
    <lineage>
        <taxon>Bacteria</taxon>
        <taxon>Pseudomonadati</taxon>
        <taxon>Pseudomonadota</taxon>
        <taxon>Acidithiobacillia</taxon>
        <taxon>Acidithiobacillales</taxon>
        <taxon>Acidithiobacillaceae</taxon>
        <taxon>Acidithiobacillus</taxon>
    </lineage>
</organism>